<protein>
    <submittedName>
        <fullName evidence="1">Uncharacterized protein</fullName>
    </submittedName>
</protein>
<name>A0ABU6UJE3_9FABA</name>
<keyword evidence="2" id="KW-1185">Reference proteome</keyword>
<accession>A0ABU6UJE3</accession>
<proteinExistence type="predicted"/>
<evidence type="ECO:0000313" key="1">
    <source>
        <dbReference type="EMBL" id="MED6160178.1"/>
    </source>
</evidence>
<gene>
    <name evidence="1" type="ORF">PIB30_048907</name>
</gene>
<dbReference type="EMBL" id="JASCZI010121153">
    <property type="protein sequence ID" value="MED6160178.1"/>
    <property type="molecule type" value="Genomic_DNA"/>
</dbReference>
<reference evidence="1 2" key="1">
    <citation type="journal article" date="2023" name="Plants (Basel)">
        <title>Bridging the Gap: Combining Genomics and Transcriptomics Approaches to Understand Stylosanthes scabra, an Orphan Legume from the Brazilian Caatinga.</title>
        <authorList>
            <person name="Ferreira-Neto J.R.C."/>
            <person name="da Silva M.D."/>
            <person name="Binneck E."/>
            <person name="de Melo N.F."/>
            <person name="da Silva R.H."/>
            <person name="de Melo A.L.T.M."/>
            <person name="Pandolfi V."/>
            <person name="Bustamante F.O."/>
            <person name="Brasileiro-Vidal A.C."/>
            <person name="Benko-Iseppon A.M."/>
        </authorList>
    </citation>
    <scope>NUCLEOTIDE SEQUENCE [LARGE SCALE GENOMIC DNA]</scope>
    <source>
        <tissue evidence="1">Leaves</tissue>
    </source>
</reference>
<evidence type="ECO:0000313" key="2">
    <source>
        <dbReference type="Proteomes" id="UP001341840"/>
    </source>
</evidence>
<dbReference type="Proteomes" id="UP001341840">
    <property type="component" value="Unassembled WGS sequence"/>
</dbReference>
<comment type="caution">
    <text evidence="1">The sequence shown here is derived from an EMBL/GenBank/DDBJ whole genome shotgun (WGS) entry which is preliminary data.</text>
</comment>
<feature type="non-terminal residue" evidence="1">
    <location>
        <position position="112"/>
    </location>
</feature>
<organism evidence="1 2">
    <name type="scientific">Stylosanthes scabra</name>
    <dbReference type="NCBI Taxonomy" id="79078"/>
    <lineage>
        <taxon>Eukaryota</taxon>
        <taxon>Viridiplantae</taxon>
        <taxon>Streptophyta</taxon>
        <taxon>Embryophyta</taxon>
        <taxon>Tracheophyta</taxon>
        <taxon>Spermatophyta</taxon>
        <taxon>Magnoliopsida</taxon>
        <taxon>eudicotyledons</taxon>
        <taxon>Gunneridae</taxon>
        <taxon>Pentapetalae</taxon>
        <taxon>rosids</taxon>
        <taxon>fabids</taxon>
        <taxon>Fabales</taxon>
        <taxon>Fabaceae</taxon>
        <taxon>Papilionoideae</taxon>
        <taxon>50 kb inversion clade</taxon>
        <taxon>dalbergioids sensu lato</taxon>
        <taxon>Dalbergieae</taxon>
        <taxon>Pterocarpus clade</taxon>
        <taxon>Stylosanthes</taxon>
    </lineage>
</organism>
<sequence>MGSGVIYYEYEKREKFKDHDMKADAELGTIKIRRYRYPSTKIAQTKSKHESGVIQGPIHARTAFWPSKGVSQAANHALTKLQHGQGMNFTCGPRHHQVMTRAQLGSIPTSTP</sequence>